<dbReference type="Pfam" id="PF00147">
    <property type="entry name" value="Fibrinogen_C"/>
    <property type="match status" value="1"/>
</dbReference>
<dbReference type="Proteomes" id="UP000507470">
    <property type="component" value="Unassembled WGS sequence"/>
</dbReference>
<dbReference type="InterPro" id="IPR014716">
    <property type="entry name" value="Fibrinogen_a/b/g_C_1"/>
</dbReference>
<dbReference type="SUPFAM" id="SSF56496">
    <property type="entry name" value="Fibrinogen C-terminal domain-like"/>
    <property type="match status" value="1"/>
</dbReference>
<name>A0A6J8DE70_MYTCO</name>
<dbReference type="PANTHER" id="PTHR19143">
    <property type="entry name" value="FIBRINOGEN/TENASCIN/ANGIOPOEITIN"/>
    <property type="match status" value="1"/>
</dbReference>
<organism evidence="3 4">
    <name type="scientific">Mytilus coruscus</name>
    <name type="common">Sea mussel</name>
    <dbReference type="NCBI Taxonomy" id="42192"/>
    <lineage>
        <taxon>Eukaryota</taxon>
        <taxon>Metazoa</taxon>
        <taxon>Spiralia</taxon>
        <taxon>Lophotrochozoa</taxon>
        <taxon>Mollusca</taxon>
        <taxon>Bivalvia</taxon>
        <taxon>Autobranchia</taxon>
        <taxon>Pteriomorphia</taxon>
        <taxon>Mytilida</taxon>
        <taxon>Mytiloidea</taxon>
        <taxon>Mytilidae</taxon>
        <taxon>Mytilinae</taxon>
        <taxon>Mytilus</taxon>
    </lineage>
</organism>
<evidence type="ECO:0000259" key="2">
    <source>
        <dbReference type="PROSITE" id="PS51406"/>
    </source>
</evidence>
<dbReference type="OrthoDB" id="5952164at2759"/>
<dbReference type="GO" id="GO:0005615">
    <property type="term" value="C:extracellular space"/>
    <property type="evidence" value="ECO:0007669"/>
    <property type="project" value="TreeGrafter"/>
</dbReference>
<evidence type="ECO:0000313" key="3">
    <source>
        <dbReference type="EMBL" id="CAC5406259.1"/>
    </source>
</evidence>
<dbReference type="PROSITE" id="PS51406">
    <property type="entry name" value="FIBRINOGEN_C_2"/>
    <property type="match status" value="1"/>
</dbReference>
<dbReference type="SMART" id="SM00186">
    <property type="entry name" value="FBG"/>
    <property type="match status" value="1"/>
</dbReference>
<dbReference type="Pfam" id="PF15998">
    <property type="entry name" value="DUF4773"/>
    <property type="match status" value="1"/>
</dbReference>
<proteinExistence type="predicted"/>
<dbReference type="Gene3D" id="3.90.215.10">
    <property type="entry name" value="Gamma Fibrinogen, chain A, domain 1"/>
    <property type="match status" value="1"/>
</dbReference>
<dbReference type="NCBIfam" id="NF040941">
    <property type="entry name" value="GGGWT_bact"/>
    <property type="match status" value="1"/>
</dbReference>
<dbReference type="InterPro" id="IPR002181">
    <property type="entry name" value="Fibrinogen_a/b/g_C_dom"/>
</dbReference>
<protein>
    <submittedName>
        <fullName evidence="3">FCN</fullName>
    </submittedName>
</protein>
<dbReference type="EMBL" id="CACVKT020007194">
    <property type="protein sequence ID" value="CAC5406259.1"/>
    <property type="molecule type" value="Genomic_DNA"/>
</dbReference>
<feature type="signal peptide" evidence="1">
    <location>
        <begin position="1"/>
        <end position="19"/>
    </location>
</feature>
<keyword evidence="4" id="KW-1185">Reference proteome</keyword>
<accession>A0A6J8DE70</accession>
<sequence length="533" mass="60082">MTLTDLIFVILLSSCHTFAFSVRELQTRLGQIQNERLIQHLNERLIIHGGRNGECHVVGYNAGCCQHIELDEVDLNSTVCVNFTYLPTDYGISLTLTIDGKAFINETVSAKSPPALCAELPYTKKIASMCLKFFNLDLSNSTFSGCAKIIIDLAYITIADYELGCFKIPPKGLRSKILTQNQWSGSMKKLNLKPFAYDNINENPLLTFEKTSQNAFEKVNAMWIKDKLIVYILELVSFCAALLQMFATEKDSQIVLSGALIYSKRVQSKIECAMQCTNVKNCCSSKYHITIGQCTLFYACCPKTEHMVGSTKIIKNPIPERVITPPPNDCSDLSPGTCSGAYTIRPQNGVDISVFCDMATDDGGWTVIQKRFDGTVSFDRFWSNYKTGFGDITGEHWLGNDNLHYITQQGPYKVRFDFEDYSGNTAYAIYDRFNVGDEGTHYILSISDYHGTAGDSMNDMKFTTRDKDNDIEYHNTNCAIRKKSGWWHASCSLSNINGIYKEEISADSNHWYAFDVRKGLRKTKIMMKPNLEI</sequence>
<evidence type="ECO:0000313" key="4">
    <source>
        <dbReference type="Proteomes" id="UP000507470"/>
    </source>
</evidence>
<dbReference type="CDD" id="cd00087">
    <property type="entry name" value="FReD"/>
    <property type="match status" value="1"/>
</dbReference>
<dbReference type="InterPro" id="IPR031941">
    <property type="entry name" value="DUF4773"/>
</dbReference>
<dbReference type="AlphaFoldDB" id="A0A6J8DE70"/>
<gene>
    <name evidence="3" type="ORF">MCOR_39852</name>
</gene>
<keyword evidence="1" id="KW-0732">Signal</keyword>
<evidence type="ECO:0000256" key="1">
    <source>
        <dbReference type="SAM" id="SignalP"/>
    </source>
</evidence>
<feature type="chain" id="PRO_5026962327" evidence="1">
    <location>
        <begin position="20"/>
        <end position="533"/>
    </location>
</feature>
<dbReference type="InterPro" id="IPR050373">
    <property type="entry name" value="Fibrinogen_C-term_domain"/>
</dbReference>
<reference evidence="3 4" key="1">
    <citation type="submission" date="2020-06" db="EMBL/GenBank/DDBJ databases">
        <authorList>
            <person name="Li R."/>
            <person name="Bekaert M."/>
        </authorList>
    </citation>
    <scope>NUCLEOTIDE SEQUENCE [LARGE SCALE GENOMIC DNA]</scope>
    <source>
        <strain evidence="4">wild</strain>
    </source>
</reference>
<feature type="domain" description="Fibrinogen C-terminal" evidence="2">
    <location>
        <begin position="321"/>
        <end position="531"/>
    </location>
</feature>
<dbReference type="InterPro" id="IPR036056">
    <property type="entry name" value="Fibrinogen-like_C"/>
</dbReference>